<dbReference type="AlphaFoldDB" id="B8IAN8"/>
<name>B8IAN8_METNO</name>
<protein>
    <submittedName>
        <fullName evidence="1">Uncharacterized protein</fullName>
    </submittedName>
</protein>
<dbReference type="HOGENOM" id="CLU_1784625_0_0_5"/>
<evidence type="ECO:0000313" key="2">
    <source>
        <dbReference type="Proteomes" id="UP000008207"/>
    </source>
</evidence>
<keyword evidence="2" id="KW-1185">Reference proteome</keyword>
<reference evidence="1 2" key="1">
    <citation type="submission" date="2009-01" db="EMBL/GenBank/DDBJ databases">
        <title>Complete sequence of chromosome of Methylobacterium nodulans ORS 2060.</title>
        <authorList>
            <consortium name="US DOE Joint Genome Institute"/>
            <person name="Lucas S."/>
            <person name="Copeland A."/>
            <person name="Lapidus A."/>
            <person name="Glavina del Rio T."/>
            <person name="Dalin E."/>
            <person name="Tice H."/>
            <person name="Bruce D."/>
            <person name="Goodwin L."/>
            <person name="Pitluck S."/>
            <person name="Sims D."/>
            <person name="Brettin T."/>
            <person name="Detter J.C."/>
            <person name="Han C."/>
            <person name="Larimer F."/>
            <person name="Land M."/>
            <person name="Hauser L."/>
            <person name="Kyrpides N."/>
            <person name="Ivanova N."/>
            <person name="Marx C.J."/>
            <person name="Richardson P."/>
        </authorList>
    </citation>
    <scope>NUCLEOTIDE SEQUENCE [LARGE SCALE GENOMIC DNA]</scope>
    <source>
        <strain evidence="2">LMG 21967 / CNCM I-2342 / ORS 2060</strain>
    </source>
</reference>
<dbReference type="EMBL" id="CP001349">
    <property type="protein sequence ID" value="ACL61083.1"/>
    <property type="molecule type" value="Genomic_DNA"/>
</dbReference>
<dbReference type="KEGG" id="mno:Mnod_6278"/>
<organism evidence="1 2">
    <name type="scientific">Methylobacterium nodulans (strain LMG 21967 / CNCM I-2342 / ORS 2060)</name>
    <dbReference type="NCBI Taxonomy" id="460265"/>
    <lineage>
        <taxon>Bacteria</taxon>
        <taxon>Pseudomonadati</taxon>
        <taxon>Pseudomonadota</taxon>
        <taxon>Alphaproteobacteria</taxon>
        <taxon>Hyphomicrobiales</taxon>
        <taxon>Methylobacteriaceae</taxon>
        <taxon>Methylobacterium</taxon>
    </lineage>
</organism>
<dbReference type="Proteomes" id="UP000008207">
    <property type="component" value="Chromosome"/>
</dbReference>
<proteinExistence type="predicted"/>
<gene>
    <name evidence="1" type="ordered locus">Mnod_6278</name>
</gene>
<accession>B8IAN8</accession>
<evidence type="ECO:0000313" key="1">
    <source>
        <dbReference type="EMBL" id="ACL61083.1"/>
    </source>
</evidence>
<sequence length="145" mass="16271">MPNGWTEMIGLGERTWPRTFGIPAKRLALQVAQQLPLDRSEALQVLCVVRQLVYERDYARCPHHRPGRALPPQAVVTVEYKPDPDLAELAQQIMPQMPDELDESLEVLRHARVIVNYLTRDDMKAIIPPFETGLRGPAVLGLAGA</sequence>